<accession>A0A518K0U4</accession>
<evidence type="ECO:0000313" key="1">
    <source>
        <dbReference type="EMBL" id="QDV71410.1"/>
    </source>
</evidence>
<protein>
    <submittedName>
        <fullName evidence="1">Uncharacterized protein</fullName>
    </submittedName>
</protein>
<proteinExistence type="predicted"/>
<sequence length="44" mass="4815">MSGQRHDATESKLGFKLASKNGSAIEPTKYTVLCTRCKEKSKAL</sequence>
<organism evidence="1 2">
    <name type="scientific">Rosistilla carotiformis</name>
    <dbReference type="NCBI Taxonomy" id="2528017"/>
    <lineage>
        <taxon>Bacteria</taxon>
        <taxon>Pseudomonadati</taxon>
        <taxon>Planctomycetota</taxon>
        <taxon>Planctomycetia</taxon>
        <taxon>Pirellulales</taxon>
        <taxon>Pirellulaceae</taxon>
        <taxon>Rosistilla</taxon>
    </lineage>
</organism>
<evidence type="ECO:0000313" key="2">
    <source>
        <dbReference type="Proteomes" id="UP000315082"/>
    </source>
</evidence>
<gene>
    <name evidence="1" type="ORF">Poly24_51460</name>
</gene>
<dbReference type="AlphaFoldDB" id="A0A518K0U4"/>
<dbReference type="EMBL" id="CP036348">
    <property type="protein sequence ID" value="QDV71410.1"/>
    <property type="molecule type" value="Genomic_DNA"/>
</dbReference>
<reference evidence="1 2" key="1">
    <citation type="submission" date="2019-02" db="EMBL/GenBank/DDBJ databases">
        <title>Deep-cultivation of Planctomycetes and their phenomic and genomic characterization uncovers novel biology.</title>
        <authorList>
            <person name="Wiegand S."/>
            <person name="Jogler M."/>
            <person name="Boedeker C."/>
            <person name="Pinto D."/>
            <person name="Vollmers J."/>
            <person name="Rivas-Marin E."/>
            <person name="Kohn T."/>
            <person name="Peeters S.H."/>
            <person name="Heuer A."/>
            <person name="Rast P."/>
            <person name="Oberbeckmann S."/>
            <person name="Bunk B."/>
            <person name="Jeske O."/>
            <person name="Meyerdierks A."/>
            <person name="Storesund J.E."/>
            <person name="Kallscheuer N."/>
            <person name="Luecker S."/>
            <person name="Lage O.M."/>
            <person name="Pohl T."/>
            <person name="Merkel B.J."/>
            <person name="Hornburger P."/>
            <person name="Mueller R.-W."/>
            <person name="Bruemmer F."/>
            <person name="Labrenz M."/>
            <person name="Spormann A.M."/>
            <person name="Op den Camp H."/>
            <person name="Overmann J."/>
            <person name="Amann R."/>
            <person name="Jetten M.S.M."/>
            <person name="Mascher T."/>
            <person name="Medema M.H."/>
            <person name="Devos D.P."/>
            <person name="Kaster A.-K."/>
            <person name="Ovreas L."/>
            <person name="Rohde M."/>
            <person name="Galperin M.Y."/>
            <person name="Jogler C."/>
        </authorList>
    </citation>
    <scope>NUCLEOTIDE SEQUENCE [LARGE SCALE GENOMIC DNA]</scope>
    <source>
        <strain evidence="1 2">Poly24</strain>
    </source>
</reference>
<dbReference type="KEGG" id="rcf:Poly24_51460"/>
<dbReference type="Proteomes" id="UP000315082">
    <property type="component" value="Chromosome"/>
</dbReference>
<keyword evidence="2" id="KW-1185">Reference proteome</keyword>
<name>A0A518K0U4_9BACT</name>